<keyword evidence="3" id="KW-1185">Reference proteome</keyword>
<sequence length="303" mass="33270">MPIDAALFSGTKCFRQPLRPRHPWRHRTRHRGPRLPGAHLQLGLARQLRSIGPAHRRPAGRQSTSQATPATTLRWVRFLTVAFAVHPVDTPVIKYRKSPSAMAAVRGGVDFDEPGPRSMGVPDQRNSIGARTIHPGRVDGNDADGYLAARSASRCWSTVAADVATSSSQTGPVSSPATGPSSLKWTNRSSRSPSPPRGISRTARHTARRRVRTFLPSCFRGCKKCNPLNNTSEAMERRHAAHYPGLLTTRLNRYLPLEERSTRSARTTLWTVALGDMGQCLEEPAPRPEVPVLDNVAEPPSQP</sequence>
<name>A0ABS4X992_9MICC</name>
<gene>
    <name evidence="2" type="ORF">JOF47_000548</name>
</gene>
<accession>A0ABS4X992</accession>
<feature type="compositionally biased region" description="Polar residues" evidence="1">
    <location>
        <begin position="169"/>
        <end position="187"/>
    </location>
</feature>
<comment type="caution">
    <text evidence="2">The sequence shown here is derived from an EMBL/GenBank/DDBJ whole genome shotgun (WGS) entry which is preliminary data.</text>
</comment>
<dbReference type="Proteomes" id="UP001296993">
    <property type="component" value="Unassembled WGS sequence"/>
</dbReference>
<organism evidence="2 3">
    <name type="scientific">Paeniglutamicibacter kerguelensis</name>
    <dbReference type="NCBI Taxonomy" id="254788"/>
    <lineage>
        <taxon>Bacteria</taxon>
        <taxon>Bacillati</taxon>
        <taxon>Actinomycetota</taxon>
        <taxon>Actinomycetes</taxon>
        <taxon>Micrococcales</taxon>
        <taxon>Micrococcaceae</taxon>
        <taxon>Paeniglutamicibacter</taxon>
    </lineage>
</organism>
<evidence type="ECO:0000256" key="1">
    <source>
        <dbReference type="SAM" id="MobiDB-lite"/>
    </source>
</evidence>
<proteinExistence type="predicted"/>
<dbReference type="EMBL" id="JAGIOF010000001">
    <property type="protein sequence ID" value="MBP2385037.1"/>
    <property type="molecule type" value="Genomic_DNA"/>
</dbReference>
<evidence type="ECO:0000313" key="3">
    <source>
        <dbReference type="Proteomes" id="UP001296993"/>
    </source>
</evidence>
<evidence type="ECO:0000313" key="2">
    <source>
        <dbReference type="EMBL" id="MBP2385037.1"/>
    </source>
</evidence>
<feature type="region of interest" description="Disordered" evidence="1">
    <location>
        <begin position="110"/>
        <end position="136"/>
    </location>
</feature>
<feature type="region of interest" description="Disordered" evidence="1">
    <location>
        <begin position="283"/>
        <end position="303"/>
    </location>
</feature>
<protein>
    <submittedName>
        <fullName evidence="2">Uncharacterized protein</fullName>
    </submittedName>
</protein>
<feature type="region of interest" description="Disordered" evidence="1">
    <location>
        <begin position="165"/>
        <end position="207"/>
    </location>
</feature>
<reference evidence="2 3" key="1">
    <citation type="submission" date="2021-03" db="EMBL/GenBank/DDBJ databases">
        <title>Sequencing the genomes of 1000 actinobacteria strains.</title>
        <authorList>
            <person name="Klenk H.-P."/>
        </authorList>
    </citation>
    <scope>NUCLEOTIDE SEQUENCE [LARGE SCALE GENOMIC DNA]</scope>
    <source>
        <strain evidence="2 3">DSM 15797</strain>
    </source>
</reference>